<dbReference type="PANTHER" id="PTHR14950">
    <property type="entry name" value="DICER-RELATED"/>
    <property type="match status" value="1"/>
</dbReference>
<keyword evidence="6" id="KW-0677">Repeat</keyword>
<feature type="domain" description="RNase III" evidence="20">
    <location>
        <begin position="1194"/>
        <end position="1338"/>
    </location>
</feature>
<dbReference type="FunFam" id="3.30.160.380:FF:000001">
    <property type="entry name" value="Endoribonuclease dicer-like 1"/>
    <property type="match status" value="1"/>
</dbReference>
<evidence type="ECO:0000256" key="9">
    <source>
        <dbReference type="ARBA" id="ARBA00022801"/>
    </source>
</evidence>
<dbReference type="PROSITE" id="PS50142">
    <property type="entry name" value="RNASE_3_2"/>
    <property type="match status" value="2"/>
</dbReference>
<dbReference type="Gene3D" id="3.30.160.20">
    <property type="match status" value="1"/>
</dbReference>
<evidence type="ECO:0000256" key="10">
    <source>
        <dbReference type="ARBA" id="ARBA00022806"/>
    </source>
</evidence>
<evidence type="ECO:0000259" key="21">
    <source>
        <dbReference type="PROSITE" id="PS50821"/>
    </source>
</evidence>
<keyword evidence="13 17" id="KW-0694">RNA-binding</keyword>
<evidence type="ECO:0000256" key="17">
    <source>
        <dbReference type="PROSITE-ProRule" id="PRU00657"/>
    </source>
</evidence>
<evidence type="ECO:0000256" key="13">
    <source>
        <dbReference type="ARBA" id="ARBA00022884"/>
    </source>
</evidence>
<keyword evidence="26" id="KW-1185">Reference proteome</keyword>
<dbReference type="InterPro" id="IPR011545">
    <property type="entry name" value="DEAD/DEAH_box_helicase_dom"/>
</dbReference>
<dbReference type="Gene3D" id="3.30.160.380">
    <property type="entry name" value="Dicer dimerisation domain"/>
    <property type="match status" value="1"/>
</dbReference>
<dbReference type="Pfam" id="PF00636">
    <property type="entry name" value="Ribonuclease_3"/>
    <property type="match status" value="2"/>
</dbReference>
<reference evidence="25 26" key="1">
    <citation type="journal article" date="2023" name="Hortic Res">
        <title>Pangenome of water caltrop reveals structural variations and asymmetric subgenome divergence after allopolyploidization.</title>
        <authorList>
            <person name="Zhang X."/>
            <person name="Chen Y."/>
            <person name="Wang L."/>
            <person name="Yuan Y."/>
            <person name="Fang M."/>
            <person name="Shi L."/>
            <person name="Lu R."/>
            <person name="Comes H.P."/>
            <person name="Ma Y."/>
            <person name="Chen Y."/>
            <person name="Huang G."/>
            <person name="Zhou Y."/>
            <person name="Zheng Z."/>
            <person name="Qiu Y."/>
        </authorList>
    </citation>
    <scope>NUCLEOTIDE SEQUENCE [LARGE SCALE GENOMIC DNA]</scope>
    <source>
        <tissue evidence="25">Roots</tissue>
    </source>
</reference>
<dbReference type="SMART" id="SM00358">
    <property type="entry name" value="DSRM"/>
    <property type="match status" value="2"/>
</dbReference>
<keyword evidence="15" id="KW-0539">Nucleus</keyword>
<dbReference type="FunFam" id="1.10.1520.10:FF:000004">
    <property type="entry name" value="Endoribonuclease dicer-like 1"/>
    <property type="match status" value="1"/>
</dbReference>
<evidence type="ECO:0000256" key="1">
    <source>
        <dbReference type="ARBA" id="ARBA00001936"/>
    </source>
</evidence>
<evidence type="ECO:0000259" key="22">
    <source>
        <dbReference type="PROSITE" id="PS51192"/>
    </source>
</evidence>
<keyword evidence="4" id="KW-0540">Nuclease</keyword>
<sequence>MADGGAGSGFPSSPRQSDKDLTNEVPAKEAKDPRKIARKYQLELCEKALQENIVVCLGTGCGKTHIAVLLMHALRHSIKKPQKNICVFLAPTVALVQQQAKVIEGSTDFKVGWYSGGSKRLRNHEEWEKELEKYEVFVMTPRILLCNLSHCFMKMDYIALLIFDECHHAQSNSNHPYAEIMRVFYNGDVPNPPRIFGMTASPILRKVASDADNIPKSINSLETLLNAKVYSVEDSEELNTYISTPVYKVHYYDNITSGMCSSYATCLVKLKEIKRVCMSMLNKNGEDHQKHRKAKKMLNRMHDNISYCVEKLGFYGAVQACQILLNSDSTERSLMVEDDENSNDSSLSDTYLSLSCEMINSCIIEDGGLSDLSNVEILKKPFFSSKLLSLVGILSSIRLQDYMKCIVFVNRIVTARALNYMIQNLMVLSSWKSDFLVGVHSGLRSMSRRSTNITLDKFRSGKLNLLVATKVGEEGLDIQTCCLVIRFDLPETVSSFIQSRGRARMPQSEYILLVDRGNNKEMDLIDIFKRDEERMNIEIITRTSNEEFDGVKDMTYKVDSTGAAISSGYSTSLLHEYCAKLPHDEYFDPKVRFYYFDSSEGTVCQIILPPNAPIHQISSLPQSSMESARKVASLCAIQSLHKLGSLNDFLLPLREKVNQEVDLINVPLHSDDETSREDLYEMFIPAALSECWSYLEDVVTLYPYYIDFRPSPADRTYKEFGLFVKSPLPLEAEKLELDLHLAHSRSVMVKLIPMKPVAFGKDEIVLAENFHELCLRVILDRSDFVCEDVVLGKNSNSCRLSTLAFYLLLPVTSEGSHGTVIDWITIKRCLSSPMFSGATNPAEKEYDDIIELANGRRSKHEVENSLVYVPYKKKFFYVTNINYEKNGYSLYPKTESSTFAEFLAAKSGIFLEWPEQSLLHVKPVFYLRNLLHNRKQEEREAHDLDEYFIDLPPEVCQLKILGFSKEIGSSLSLLPSFMHHLENFLVAVQLKDRLASSFPEGAQVTASRVLEALTTEKCQERISLERLEILGDAFLKFAVGRHLFLLQDTLDEGQLTRRRSNSVNNSTLFKLAIRRNLQGYIRDQPFEPSQFFALGRPCPHICNEQTKKDLHFSRCNNEEAKAIRCSRCHIWLQNKTIADVVEALVGAFLVDSGFKAASAFLKWIGIEVDFDASHVDDACISSSRFMPLAELLDVSSLEDCIGYKFHHRGLLLQAFLHPSYSRIGGGCYQRLEFLGDAVLDYLMTSYLFSVYPKLNPGQLTDLRSVCVNNKAFAHVALERNFHKFLICDSDGLSNAIKEFEEYLKKSASERCHLEPIRCPKVLGDLVESSVGAILLDSGFDLNCTWKVMLSFLKLIMSFSSCQLSPIRDLQELCQSHNWDLKFSPTKKGSLYFVEAQVVGENMRESSSSTNLNKKEAIKTSAGKLFLQLKSRGYFPKVKSLEEVLRQCEKMEPKLIGFDETPIEVISPDLVEPGTSSYWLSLKENKSPKRDMVPQRTVALKPLIKQQTNGLVLNKPAMDLEATDGLAKKSAKSRLYEICAANCWKPPTFDCCNEEGLSHTKMFTYKAVIEIEEASGLVVECFGEPRSKKKGAAEHAAEGALWYLKQEGYLLKSEQGDCNKTL</sequence>
<dbReference type="SMART" id="SM00535">
    <property type="entry name" value="RIBOc"/>
    <property type="match status" value="2"/>
</dbReference>
<keyword evidence="5" id="KW-0479">Metal-binding</keyword>
<evidence type="ECO:0000256" key="15">
    <source>
        <dbReference type="ARBA" id="ARBA00023242"/>
    </source>
</evidence>
<dbReference type="SUPFAM" id="SSF52540">
    <property type="entry name" value="P-loop containing nucleoside triphosphate hydrolases"/>
    <property type="match status" value="1"/>
</dbReference>
<comment type="caution">
    <text evidence="25">The sequence shown here is derived from an EMBL/GenBank/DDBJ whole genome shotgun (WGS) entry which is preliminary data.</text>
</comment>
<evidence type="ECO:0000256" key="8">
    <source>
        <dbReference type="ARBA" id="ARBA00022759"/>
    </source>
</evidence>
<dbReference type="GO" id="GO:0005737">
    <property type="term" value="C:cytoplasm"/>
    <property type="evidence" value="ECO:0007669"/>
    <property type="project" value="TreeGrafter"/>
</dbReference>
<comment type="cofactor">
    <cofactor evidence="1">
        <name>Mn(2+)</name>
        <dbReference type="ChEBI" id="CHEBI:29035"/>
    </cofactor>
</comment>
<dbReference type="FunFam" id="3.40.50.300:FF:000705">
    <property type="entry name" value="Endoribonuclease dicer-like protein"/>
    <property type="match status" value="1"/>
</dbReference>
<evidence type="ECO:0000256" key="11">
    <source>
        <dbReference type="ARBA" id="ARBA00022840"/>
    </source>
</evidence>
<dbReference type="GO" id="GO:0003723">
    <property type="term" value="F:RNA binding"/>
    <property type="evidence" value="ECO:0007669"/>
    <property type="project" value="UniProtKB-UniRule"/>
</dbReference>
<keyword evidence="8" id="KW-0255">Endonuclease</keyword>
<dbReference type="PROSITE" id="PS51327">
    <property type="entry name" value="DICER_DSRBF"/>
    <property type="match status" value="1"/>
</dbReference>
<dbReference type="SUPFAM" id="SSF69065">
    <property type="entry name" value="RNase III domain-like"/>
    <property type="match status" value="2"/>
</dbReference>
<evidence type="ECO:0000256" key="7">
    <source>
        <dbReference type="ARBA" id="ARBA00022741"/>
    </source>
</evidence>
<evidence type="ECO:0000256" key="2">
    <source>
        <dbReference type="ARBA" id="ARBA00001946"/>
    </source>
</evidence>
<dbReference type="GO" id="GO:0005634">
    <property type="term" value="C:nucleus"/>
    <property type="evidence" value="ECO:0007669"/>
    <property type="project" value="UniProtKB-SubCell"/>
</dbReference>
<comment type="similarity">
    <text evidence="16 17">Belongs to the helicase family. Dicer subfamily.</text>
</comment>
<accession>A0AAN7K0K4</accession>
<dbReference type="PROSITE" id="PS00517">
    <property type="entry name" value="RNASE_3_1"/>
    <property type="match status" value="1"/>
</dbReference>
<dbReference type="InterPro" id="IPR038248">
    <property type="entry name" value="Dicer_dimer_sf"/>
</dbReference>
<name>A0AAN7K0K4_9MYRT</name>
<evidence type="ECO:0000256" key="16">
    <source>
        <dbReference type="ARBA" id="ARBA00035116"/>
    </source>
</evidence>
<dbReference type="InterPro" id="IPR014001">
    <property type="entry name" value="Helicase_ATP-bd"/>
</dbReference>
<dbReference type="FunFam" id="3.40.50.300:FF:000420">
    <property type="entry name" value="Endoribonuclease dicer-like 1"/>
    <property type="match status" value="1"/>
</dbReference>
<evidence type="ECO:0000256" key="3">
    <source>
        <dbReference type="ARBA" id="ARBA00004123"/>
    </source>
</evidence>
<keyword evidence="14" id="KW-0943">RNA-mediated gene silencing</keyword>
<dbReference type="Pfam" id="PF14709">
    <property type="entry name" value="DND1_DSRM"/>
    <property type="match status" value="1"/>
</dbReference>
<organism evidence="25 26">
    <name type="scientific">Trapa incisa</name>
    <dbReference type="NCBI Taxonomy" id="236973"/>
    <lineage>
        <taxon>Eukaryota</taxon>
        <taxon>Viridiplantae</taxon>
        <taxon>Streptophyta</taxon>
        <taxon>Embryophyta</taxon>
        <taxon>Tracheophyta</taxon>
        <taxon>Spermatophyta</taxon>
        <taxon>Magnoliopsida</taxon>
        <taxon>eudicotyledons</taxon>
        <taxon>Gunneridae</taxon>
        <taxon>Pentapetalae</taxon>
        <taxon>rosids</taxon>
        <taxon>malvids</taxon>
        <taxon>Myrtales</taxon>
        <taxon>Lythraceae</taxon>
        <taxon>Trapa</taxon>
    </lineage>
</organism>
<dbReference type="GO" id="GO:0004386">
    <property type="term" value="F:helicase activity"/>
    <property type="evidence" value="ECO:0007669"/>
    <property type="project" value="UniProtKB-KW"/>
</dbReference>
<dbReference type="InterPro" id="IPR014720">
    <property type="entry name" value="dsRBD_dom"/>
</dbReference>
<gene>
    <name evidence="25" type="ORF">SAY87_008700</name>
</gene>
<feature type="domain" description="PAZ" evidence="21">
    <location>
        <begin position="848"/>
        <end position="960"/>
    </location>
</feature>
<dbReference type="Pfam" id="PF03368">
    <property type="entry name" value="Dicer_dimer"/>
    <property type="match status" value="1"/>
</dbReference>
<dbReference type="InterPro" id="IPR036389">
    <property type="entry name" value="RNase_III_sf"/>
</dbReference>
<dbReference type="PROSITE" id="PS50821">
    <property type="entry name" value="PAZ"/>
    <property type="match status" value="1"/>
</dbReference>
<dbReference type="InterPro" id="IPR027417">
    <property type="entry name" value="P-loop_NTPase"/>
</dbReference>
<dbReference type="GO" id="GO:0010267">
    <property type="term" value="P:ta-siRNA processing"/>
    <property type="evidence" value="ECO:0007669"/>
    <property type="project" value="UniProtKB-ARBA"/>
</dbReference>
<evidence type="ECO:0000259" key="23">
    <source>
        <dbReference type="PROSITE" id="PS51194"/>
    </source>
</evidence>
<evidence type="ECO:0000256" key="18">
    <source>
        <dbReference type="SAM" id="MobiDB-lite"/>
    </source>
</evidence>
<keyword evidence="11" id="KW-0067">ATP-binding</keyword>
<evidence type="ECO:0000256" key="12">
    <source>
        <dbReference type="ARBA" id="ARBA00022842"/>
    </source>
</evidence>
<dbReference type="Gene3D" id="2.170.260.10">
    <property type="entry name" value="paz domain"/>
    <property type="match status" value="1"/>
</dbReference>
<keyword evidence="9" id="KW-0378">Hydrolase</keyword>
<dbReference type="Gene3D" id="3.40.50.300">
    <property type="entry name" value="P-loop containing nucleotide triphosphate hydrolases"/>
    <property type="match status" value="2"/>
</dbReference>
<evidence type="ECO:0000313" key="26">
    <source>
        <dbReference type="Proteomes" id="UP001345219"/>
    </source>
</evidence>
<dbReference type="PROSITE" id="PS51194">
    <property type="entry name" value="HELICASE_CTER"/>
    <property type="match status" value="1"/>
</dbReference>
<dbReference type="CDD" id="cd00593">
    <property type="entry name" value="RIBOc"/>
    <property type="match status" value="2"/>
</dbReference>
<dbReference type="Pfam" id="PF00271">
    <property type="entry name" value="Helicase_C"/>
    <property type="match status" value="1"/>
</dbReference>
<dbReference type="SMART" id="SM00949">
    <property type="entry name" value="PAZ"/>
    <property type="match status" value="1"/>
</dbReference>
<dbReference type="SUPFAM" id="SSF54768">
    <property type="entry name" value="dsRNA-binding domain-like"/>
    <property type="match status" value="1"/>
</dbReference>
<evidence type="ECO:0000259" key="20">
    <source>
        <dbReference type="PROSITE" id="PS50142"/>
    </source>
</evidence>
<dbReference type="CDD" id="cd18034">
    <property type="entry name" value="DEXHc_dicer"/>
    <property type="match status" value="1"/>
</dbReference>
<protein>
    <recommendedName>
        <fullName evidence="27">Dicer-like protein 4</fullName>
    </recommendedName>
</protein>
<dbReference type="GO" id="GO:0004525">
    <property type="term" value="F:ribonuclease III activity"/>
    <property type="evidence" value="ECO:0007669"/>
    <property type="project" value="InterPro"/>
</dbReference>
<evidence type="ECO:0000256" key="4">
    <source>
        <dbReference type="ARBA" id="ARBA00022722"/>
    </source>
</evidence>
<dbReference type="Gene3D" id="1.10.1520.10">
    <property type="entry name" value="Ribonuclease III domain"/>
    <property type="match status" value="2"/>
</dbReference>
<comment type="subcellular location">
    <subcellularLocation>
        <location evidence="3">Nucleus</location>
    </subcellularLocation>
</comment>
<dbReference type="PROSITE" id="PS50137">
    <property type="entry name" value="DS_RBD"/>
    <property type="match status" value="1"/>
</dbReference>
<evidence type="ECO:0000256" key="14">
    <source>
        <dbReference type="ARBA" id="ARBA00023158"/>
    </source>
</evidence>
<keyword evidence="10" id="KW-0347">Helicase</keyword>
<dbReference type="Pfam" id="PF00270">
    <property type="entry name" value="DEAD"/>
    <property type="match status" value="1"/>
</dbReference>
<dbReference type="InterPro" id="IPR003100">
    <property type="entry name" value="PAZ_dom"/>
</dbReference>
<feature type="region of interest" description="Disordered" evidence="18">
    <location>
        <begin position="1"/>
        <end position="32"/>
    </location>
</feature>
<dbReference type="SMART" id="SM00490">
    <property type="entry name" value="HELICc"/>
    <property type="match status" value="1"/>
</dbReference>
<dbReference type="PANTHER" id="PTHR14950:SF15">
    <property type="entry name" value="DICER-LIKE PROTEIN 4"/>
    <property type="match status" value="1"/>
</dbReference>
<dbReference type="InterPro" id="IPR005034">
    <property type="entry name" value="Dicer_dimerisation"/>
</dbReference>
<proteinExistence type="inferred from homology"/>
<evidence type="ECO:0008006" key="27">
    <source>
        <dbReference type="Google" id="ProtNLM"/>
    </source>
</evidence>
<evidence type="ECO:0000259" key="19">
    <source>
        <dbReference type="PROSITE" id="PS50137"/>
    </source>
</evidence>
<feature type="domain" description="Helicase ATP-binding" evidence="22">
    <location>
        <begin position="44"/>
        <end position="220"/>
    </location>
</feature>
<comment type="cofactor">
    <cofactor evidence="2">
        <name>Mg(2+)</name>
        <dbReference type="ChEBI" id="CHEBI:18420"/>
    </cofactor>
</comment>
<keyword evidence="7" id="KW-0547">Nucleotide-binding</keyword>
<feature type="compositionally biased region" description="Basic and acidic residues" evidence="18">
    <location>
        <begin position="16"/>
        <end position="32"/>
    </location>
</feature>
<evidence type="ECO:0000256" key="6">
    <source>
        <dbReference type="ARBA" id="ARBA00022737"/>
    </source>
</evidence>
<dbReference type="PROSITE" id="PS51192">
    <property type="entry name" value="HELICASE_ATP_BIND_1"/>
    <property type="match status" value="1"/>
</dbReference>
<dbReference type="GO" id="GO:0046872">
    <property type="term" value="F:metal ion binding"/>
    <property type="evidence" value="ECO:0007669"/>
    <property type="project" value="UniProtKB-KW"/>
</dbReference>
<feature type="domain" description="DRBM" evidence="19">
    <location>
        <begin position="1529"/>
        <end position="1605"/>
    </location>
</feature>
<dbReference type="SMART" id="SM00487">
    <property type="entry name" value="DEXDc"/>
    <property type="match status" value="1"/>
</dbReference>
<dbReference type="InterPro" id="IPR000999">
    <property type="entry name" value="RNase_III_dom"/>
</dbReference>
<keyword evidence="12" id="KW-0460">Magnesium</keyword>
<feature type="domain" description="Dicer dsRNA-binding fold" evidence="24">
    <location>
        <begin position="570"/>
        <end position="660"/>
    </location>
</feature>
<feature type="domain" description="Helicase C-terminal" evidence="23">
    <location>
        <begin position="397"/>
        <end position="559"/>
    </location>
</feature>
<dbReference type="Proteomes" id="UP001345219">
    <property type="component" value="Chromosome 8"/>
</dbReference>
<evidence type="ECO:0000313" key="25">
    <source>
        <dbReference type="EMBL" id="KAK4754943.1"/>
    </source>
</evidence>
<evidence type="ECO:0000256" key="5">
    <source>
        <dbReference type="ARBA" id="ARBA00022723"/>
    </source>
</evidence>
<feature type="domain" description="RNase III" evidence="20">
    <location>
        <begin position="987"/>
        <end position="1153"/>
    </location>
</feature>
<dbReference type="EMBL" id="JAXIOK010000014">
    <property type="protein sequence ID" value="KAK4754943.1"/>
    <property type="molecule type" value="Genomic_DNA"/>
</dbReference>
<dbReference type="GO" id="GO:0005524">
    <property type="term" value="F:ATP binding"/>
    <property type="evidence" value="ECO:0007669"/>
    <property type="project" value="UniProtKB-KW"/>
</dbReference>
<evidence type="ECO:0000259" key="24">
    <source>
        <dbReference type="PROSITE" id="PS51327"/>
    </source>
</evidence>
<dbReference type="InterPro" id="IPR001650">
    <property type="entry name" value="Helicase_C-like"/>
</dbReference>